<feature type="binding site" evidence="4">
    <location>
        <position position="421"/>
    </location>
    <ligand>
        <name>FAD</name>
        <dbReference type="ChEBI" id="CHEBI:57692"/>
    </ligand>
</feature>
<dbReference type="Gene3D" id="3.90.660.10">
    <property type="match status" value="1"/>
</dbReference>
<dbReference type="RefSeq" id="WP_211695388.1">
    <property type="nucleotide sequence ID" value="NZ_CP046600.1"/>
</dbReference>
<gene>
    <name evidence="6" type="ORF">F6B93_12505</name>
</gene>
<dbReference type="Proteomes" id="UP000682202">
    <property type="component" value="Chromosome"/>
</dbReference>
<dbReference type="Gene3D" id="3.50.50.60">
    <property type="entry name" value="FAD/NAD(P)-binding domain"/>
    <property type="match status" value="1"/>
</dbReference>
<evidence type="ECO:0000256" key="3">
    <source>
        <dbReference type="ARBA" id="ARBA00023002"/>
    </source>
</evidence>
<dbReference type="InterPro" id="IPR001613">
    <property type="entry name" value="Flavin_amine_oxidase"/>
</dbReference>
<dbReference type="Pfam" id="PF01593">
    <property type="entry name" value="Amino_oxidase"/>
    <property type="match status" value="1"/>
</dbReference>
<dbReference type="Gene3D" id="1.10.405.10">
    <property type="entry name" value="Guanine Nucleotide Dissociation Inhibitor, domain 1"/>
    <property type="match status" value="1"/>
</dbReference>
<evidence type="ECO:0000313" key="7">
    <source>
        <dbReference type="Proteomes" id="UP000682202"/>
    </source>
</evidence>
<evidence type="ECO:0000256" key="2">
    <source>
        <dbReference type="ARBA" id="ARBA00005995"/>
    </source>
</evidence>
<name>A0A975PXH2_9MYCO</name>
<dbReference type="EMBL" id="CP046600">
    <property type="protein sequence ID" value="QUR67814.1"/>
    <property type="molecule type" value="Genomic_DNA"/>
</dbReference>
<dbReference type="InterPro" id="IPR002937">
    <property type="entry name" value="Amino_oxidase"/>
</dbReference>
<feature type="domain" description="Amine oxidase" evidence="5">
    <location>
        <begin position="17"/>
        <end position="444"/>
    </location>
</feature>
<evidence type="ECO:0000313" key="6">
    <source>
        <dbReference type="EMBL" id="QUR67814.1"/>
    </source>
</evidence>
<dbReference type="KEGG" id="mspg:F6B93_12505"/>
<keyword evidence="3" id="KW-0560">Oxidoreductase</keyword>
<reference evidence="6" key="1">
    <citation type="submission" date="2019-12" db="EMBL/GenBank/DDBJ databases">
        <title>Mycobacterium spongiae sp. nov.</title>
        <authorList>
            <person name="Stinear T."/>
        </authorList>
    </citation>
    <scope>NUCLEOTIDE SEQUENCE</scope>
    <source>
        <strain evidence="6">FSD4b-SM</strain>
    </source>
</reference>
<evidence type="ECO:0000259" key="5">
    <source>
        <dbReference type="Pfam" id="PF01593"/>
    </source>
</evidence>
<comment type="similarity">
    <text evidence="2">Belongs to the flavin monoamine oxidase family.</text>
</comment>
<feature type="binding site" evidence="4">
    <location>
        <position position="341"/>
    </location>
    <ligand>
        <name>substrate</name>
    </ligand>
</feature>
<dbReference type="InterPro" id="IPR050703">
    <property type="entry name" value="Flavin_MAO"/>
</dbReference>
<dbReference type="PANTHER" id="PTHR43563">
    <property type="entry name" value="AMINE OXIDASE"/>
    <property type="match status" value="1"/>
</dbReference>
<keyword evidence="7" id="KW-1185">Reference proteome</keyword>
<dbReference type="InterPro" id="IPR036188">
    <property type="entry name" value="FAD/NAD-bd_sf"/>
</dbReference>
<dbReference type="PRINTS" id="PR00757">
    <property type="entry name" value="AMINEOXDASEF"/>
</dbReference>
<evidence type="ECO:0000256" key="4">
    <source>
        <dbReference type="PIRSR" id="PIRSR601613-1"/>
    </source>
</evidence>
<dbReference type="SUPFAM" id="SSF51905">
    <property type="entry name" value="FAD/NAD(P)-binding domain"/>
    <property type="match status" value="1"/>
</dbReference>
<sequence length="450" mass="48898">MTTPDISADVVVVGAGFAGLSAARELTQRGHDTIVLEGRNRVGGRTWTATIAGVPVDLGATFVGPTQDAVLKLVAELGIKTMPMHAEGTSLIRWRGRVRKYHGTFPQLSPVELIDLGRVRWQLNRLQRRVRLRDPWTSPNAATLDTMTLQDWLWSIRATESTHDLMAMMSLVTWGCEPAAVSMLHAARYIKAAGGLDRLLNVKGGAQQDRTLEGTQQIALQMAEELGDRVIVNAPVRAVNWDDSGVTVTADHMTVRARLVIMAIAPAHRAAIDFQPALPSGCSELMQRWPQGSLGKFFVAYETPFWRRDGLSGASLADEGPVFSTFDYGPNVGGPGIMLGFTKSRSFDPLSPQQRQEQVLASLGCVFGPEAWHPIDYIDQTWATESFAPGGPTAAVPPGSWTRYGPWLRKPIGPIHWAGTETADEWTGFLDGAVRSGRRAAAEIAAKLSG</sequence>
<comment type="cofactor">
    <cofactor evidence="1">
        <name>FAD</name>
        <dbReference type="ChEBI" id="CHEBI:57692"/>
    </cofactor>
</comment>
<accession>A0A975PXH2</accession>
<dbReference type="GO" id="GO:0016491">
    <property type="term" value="F:oxidoreductase activity"/>
    <property type="evidence" value="ECO:0007669"/>
    <property type="project" value="UniProtKB-KW"/>
</dbReference>
<proteinExistence type="inferred from homology"/>
<protein>
    <submittedName>
        <fullName evidence="6">FAD-dependent oxidoreductase</fullName>
    </submittedName>
</protein>
<dbReference type="AlphaFoldDB" id="A0A975PXH2"/>
<dbReference type="PANTHER" id="PTHR43563:SF1">
    <property type="entry name" value="AMINE OXIDASE [FLAVIN-CONTAINING] B"/>
    <property type="match status" value="1"/>
</dbReference>
<dbReference type="SUPFAM" id="SSF54373">
    <property type="entry name" value="FAD-linked reductases, C-terminal domain"/>
    <property type="match status" value="1"/>
</dbReference>
<evidence type="ECO:0000256" key="1">
    <source>
        <dbReference type="ARBA" id="ARBA00001974"/>
    </source>
</evidence>
<feature type="binding site" evidence="4">
    <location>
        <position position="236"/>
    </location>
    <ligand>
        <name>FAD</name>
        <dbReference type="ChEBI" id="CHEBI:57692"/>
    </ligand>
</feature>
<organism evidence="6 7">
    <name type="scientific">Mycobacterium spongiae</name>
    <dbReference type="NCBI Taxonomy" id="886343"/>
    <lineage>
        <taxon>Bacteria</taxon>
        <taxon>Bacillati</taxon>
        <taxon>Actinomycetota</taxon>
        <taxon>Actinomycetes</taxon>
        <taxon>Mycobacteriales</taxon>
        <taxon>Mycobacteriaceae</taxon>
        <taxon>Mycobacterium</taxon>
    </lineage>
</organism>